<keyword evidence="2" id="KW-1185">Reference proteome</keyword>
<evidence type="ECO:0000313" key="2">
    <source>
        <dbReference type="Proteomes" id="UP001629392"/>
    </source>
</evidence>
<organism evidence="1 2">
    <name type="scientific">Paraburkholderia strydomiana</name>
    <dbReference type="NCBI Taxonomy" id="1245417"/>
    <lineage>
        <taxon>Bacteria</taxon>
        <taxon>Pseudomonadati</taxon>
        <taxon>Pseudomonadota</taxon>
        <taxon>Betaproteobacteria</taxon>
        <taxon>Burkholderiales</taxon>
        <taxon>Burkholderiaceae</taxon>
        <taxon>Paraburkholderia</taxon>
    </lineage>
</organism>
<gene>
    <name evidence="1" type="ORF">PQQ73_29095</name>
</gene>
<sequence length="100" mass="11185">MGDAAAAGLLGQAQQSLLGQRYVLVQRGRTELFNRLDVTLSYIQAFDTPYGGNLALSLTYKLSPSAELFAFGQWNVGNPQSEFLQLYRFSVISGLHYYWN</sequence>
<dbReference type="RefSeq" id="WP_408148899.1">
    <property type="nucleotide sequence ID" value="NZ_JAQQCJ010000036.1"/>
</dbReference>
<protein>
    <submittedName>
        <fullName evidence="1">Uncharacterized protein</fullName>
    </submittedName>
</protein>
<reference evidence="1 2" key="1">
    <citation type="journal article" date="2024" name="Chem. Sci.">
        <title>Discovery of megapolipeptins by genome mining of a Burkholderiales bacteria collection.</title>
        <authorList>
            <person name="Paulo B.S."/>
            <person name="Recchia M.J.J."/>
            <person name="Lee S."/>
            <person name="Fergusson C.H."/>
            <person name="Romanowski S.B."/>
            <person name="Hernandez A."/>
            <person name="Krull N."/>
            <person name="Liu D.Y."/>
            <person name="Cavanagh H."/>
            <person name="Bos A."/>
            <person name="Gray C.A."/>
            <person name="Murphy B.T."/>
            <person name="Linington R.G."/>
            <person name="Eustaquio A.S."/>
        </authorList>
    </citation>
    <scope>NUCLEOTIDE SEQUENCE [LARGE SCALE GENOMIC DNA]</scope>
    <source>
        <strain evidence="1 2">RL17-350-BIC-E</strain>
    </source>
</reference>
<dbReference type="Proteomes" id="UP001629392">
    <property type="component" value="Unassembled WGS sequence"/>
</dbReference>
<proteinExistence type="predicted"/>
<accession>A0ABW9EN13</accession>
<name>A0ABW9EN13_9BURK</name>
<comment type="caution">
    <text evidence="1">The sequence shown here is derived from an EMBL/GenBank/DDBJ whole genome shotgun (WGS) entry which is preliminary data.</text>
</comment>
<evidence type="ECO:0000313" key="1">
    <source>
        <dbReference type="EMBL" id="MFM0720378.1"/>
    </source>
</evidence>
<dbReference type="EMBL" id="JAQQCL010000029">
    <property type="protein sequence ID" value="MFM0720378.1"/>
    <property type="molecule type" value="Genomic_DNA"/>
</dbReference>